<proteinExistence type="predicted"/>
<dbReference type="EnsemblMetazoa" id="ASIC008642-RA">
    <property type="protein sequence ID" value="ASIC008642-PA"/>
    <property type="gene ID" value="ASIC008642"/>
</dbReference>
<dbReference type="EMBL" id="ATLV01016141">
    <property type="status" value="NOT_ANNOTATED_CDS"/>
    <property type="molecule type" value="Genomic_DNA"/>
</dbReference>
<organism evidence="1">
    <name type="scientific">Anopheles sinensis</name>
    <name type="common">Mosquito</name>
    <dbReference type="NCBI Taxonomy" id="74873"/>
    <lineage>
        <taxon>Eukaryota</taxon>
        <taxon>Metazoa</taxon>
        <taxon>Ecdysozoa</taxon>
        <taxon>Arthropoda</taxon>
        <taxon>Hexapoda</taxon>
        <taxon>Insecta</taxon>
        <taxon>Pterygota</taxon>
        <taxon>Neoptera</taxon>
        <taxon>Endopterygota</taxon>
        <taxon>Diptera</taxon>
        <taxon>Nematocera</taxon>
        <taxon>Culicoidea</taxon>
        <taxon>Culicidae</taxon>
        <taxon>Anophelinae</taxon>
        <taxon>Anopheles</taxon>
    </lineage>
</organism>
<name>A0A084VST1_ANOSI</name>
<keyword evidence="3" id="KW-1185">Reference proteome</keyword>
<reference evidence="1 3" key="1">
    <citation type="journal article" date="2014" name="BMC Genomics">
        <title>Genome sequence of Anopheles sinensis provides insight into genetics basis of mosquito competence for malaria parasites.</title>
        <authorList>
            <person name="Zhou D."/>
            <person name="Zhang D."/>
            <person name="Ding G."/>
            <person name="Shi L."/>
            <person name="Hou Q."/>
            <person name="Ye Y."/>
            <person name="Xu Y."/>
            <person name="Zhou H."/>
            <person name="Xiong C."/>
            <person name="Li S."/>
            <person name="Yu J."/>
            <person name="Hong S."/>
            <person name="Yu X."/>
            <person name="Zou P."/>
            <person name="Chen C."/>
            <person name="Chang X."/>
            <person name="Wang W."/>
            <person name="Lv Y."/>
            <person name="Sun Y."/>
            <person name="Ma L."/>
            <person name="Shen B."/>
            <person name="Zhu C."/>
        </authorList>
    </citation>
    <scope>NUCLEOTIDE SEQUENCE [LARGE SCALE GENOMIC DNA]</scope>
</reference>
<reference evidence="2" key="2">
    <citation type="submission" date="2020-05" db="UniProtKB">
        <authorList>
            <consortium name="EnsemblMetazoa"/>
        </authorList>
    </citation>
    <scope>IDENTIFICATION</scope>
</reference>
<evidence type="ECO:0000313" key="1">
    <source>
        <dbReference type="EMBL" id="KFB41025.1"/>
    </source>
</evidence>
<dbReference type="Proteomes" id="UP000030765">
    <property type="component" value="Unassembled WGS sequence"/>
</dbReference>
<dbReference type="VEuPathDB" id="VectorBase:ASIC008642"/>
<protein>
    <submittedName>
        <fullName evidence="1 2">Uncharacterized protein</fullName>
    </submittedName>
</protein>
<sequence>MSDLSSPGESPLLLGRGGERSTSTIFSFRQMKVKISLLQPSVDVGTAKSVVSLGNTVRSVERIPEGRPSPETTAKTPTVAAASTIATRRVPQFAAAGIGARKPTP</sequence>
<dbReference type="AlphaFoldDB" id="A0A084VST1"/>
<dbReference type="EMBL" id="KE525057">
    <property type="protein sequence ID" value="KFB41025.1"/>
    <property type="molecule type" value="Genomic_DNA"/>
</dbReference>
<gene>
    <name evidence="1" type="ORF">ZHAS_00008642</name>
</gene>
<evidence type="ECO:0000313" key="2">
    <source>
        <dbReference type="EnsemblMetazoa" id="ASIC008642-PA"/>
    </source>
</evidence>
<evidence type="ECO:0000313" key="3">
    <source>
        <dbReference type="Proteomes" id="UP000030765"/>
    </source>
</evidence>
<accession>A0A084VST1</accession>